<reference evidence="9 10" key="1">
    <citation type="journal article" date="2019" name="Int. J. Syst. Evol. Microbiol.">
        <title>The Global Catalogue of Microorganisms (GCM) 10K type strain sequencing project: providing services to taxonomists for standard genome sequencing and annotation.</title>
        <authorList>
            <consortium name="The Broad Institute Genomics Platform"/>
            <consortium name="The Broad Institute Genome Sequencing Center for Infectious Disease"/>
            <person name="Wu L."/>
            <person name="Ma J."/>
        </authorList>
    </citation>
    <scope>NUCLEOTIDE SEQUENCE [LARGE SCALE GENOMIC DNA]</scope>
    <source>
        <strain evidence="9 10">JCM 15592</strain>
    </source>
</reference>
<dbReference type="InterPro" id="IPR032818">
    <property type="entry name" value="DedA-like"/>
</dbReference>
<feature type="transmembrane region" description="Helical" evidence="7">
    <location>
        <begin position="149"/>
        <end position="168"/>
    </location>
</feature>
<sequence>MLQSLDISGARAAYSKLTGSTAYPYLVMMPTLGPDWMDPAWLLERFGSQFFWVSTAIIFVECGLLFPILPGDSLLFAIGLFIANGSLNFNIVTACIVLSIAAFAGNVVGYEIGRAVGTPLYNRKGRFINTANFDKTHAFFERYGAKALVLGRFVPIVRTFITVVAGVGKMERRHFFVWSGVGAVLWATGVTLAGYFLGQAFPVLQDHLEAAILLIVAVSVVPMILEFVKHRREAARASVDA</sequence>
<comment type="caution">
    <text evidence="9">The sequence shown here is derived from an EMBL/GenBank/DDBJ whole genome shotgun (WGS) entry which is preliminary data.</text>
</comment>
<accession>A0ABN2LJY0</accession>
<comment type="subcellular location">
    <subcellularLocation>
        <location evidence="1 7">Cell membrane</location>
        <topology evidence="1 7">Multi-pass membrane protein</topology>
    </subcellularLocation>
</comment>
<comment type="similarity">
    <text evidence="2 7">Belongs to the DedA family.</text>
</comment>
<keyword evidence="4 7" id="KW-0812">Transmembrane</keyword>
<keyword evidence="6 7" id="KW-0472">Membrane</keyword>
<feature type="domain" description="VTT" evidence="8">
    <location>
        <begin position="69"/>
        <end position="195"/>
    </location>
</feature>
<evidence type="ECO:0000256" key="3">
    <source>
        <dbReference type="ARBA" id="ARBA00022475"/>
    </source>
</evidence>
<feature type="transmembrane region" description="Helical" evidence="7">
    <location>
        <begin position="76"/>
        <end position="104"/>
    </location>
</feature>
<dbReference type="Pfam" id="PF09335">
    <property type="entry name" value="VTT_dom"/>
    <property type="match status" value="1"/>
</dbReference>
<keyword evidence="5 7" id="KW-1133">Transmembrane helix</keyword>
<evidence type="ECO:0000256" key="6">
    <source>
        <dbReference type="ARBA" id="ARBA00023136"/>
    </source>
</evidence>
<name>A0ABN2LJY0_9MICO</name>
<dbReference type="Proteomes" id="UP001499938">
    <property type="component" value="Unassembled WGS sequence"/>
</dbReference>
<evidence type="ECO:0000256" key="4">
    <source>
        <dbReference type="ARBA" id="ARBA00022692"/>
    </source>
</evidence>
<gene>
    <name evidence="9" type="ORF">GCM10009811_15150</name>
</gene>
<evidence type="ECO:0000256" key="1">
    <source>
        <dbReference type="ARBA" id="ARBA00004651"/>
    </source>
</evidence>
<organism evidence="9 10">
    <name type="scientific">Nostocoides veronense</name>
    <dbReference type="NCBI Taxonomy" id="330836"/>
    <lineage>
        <taxon>Bacteria</taxon>
        <taxon>Bacillati</taxon>
        <taxon>Actinomycetota</taxon>
        <taxon>Actinomycetes</taxon>
        <taxon>Micrococcales</taxon>
        <taxon>Intrasporangiaceae</taxon>
        <taxon>Nostocoides</taxon>
    </lineage>
</organism>
<protein>
    <submittedName>
        <fullName evidence="9">VTT domain-containing protein</fullName>
    </submittedName>
</protein>
<feature type="transmembrane region" description="Helical" evidence="7">
    <location>
        <begin position="50"/>
        <end position="69"/>
    </location>
</feature>
<evidence type="ECO:0000259" key="8">
    <source>
        <dbReference type="Pfam" id="PF09335"/>
    </source>
</evidence>
<dbReference type="PANTHER" id="PTHR30353:SF0">
    <property type="entry name" value="TRANSMEMBRANE PROTEIN"/>
    <property type="match status" value="1"/>
</dbReference>
<dbReference type="PANTHER" id="PTHR30353">
    <property type="entry name" value="INNER MEMBRANE PROTEIN DEDA-RELATED"/>
    <property type="match status" value="1"/>
</dbReference>
<dbReference type="InterPro" id="IPR032816">
    <property type="entry name" value="VTT_dom"/>
</dbReference>
<feature type="transmembrane region" description="Helical" evidence="7">
    <location>
        <begin position="210"/>
        <end position="228"/>
    </location>
</feature>
<keyword evidence="3 7" id="KW-1003">Cell membrane</keyword>
<evidence type="ECO:0000256" key="5">
    <source>
        <dbReference type="ARBA" id="ARBA00022989"/>
    </source>
</evidence>
<proteinExistence type="inferred from homology"/>
<dbReference type="EMBL" id="BAAAPO010000024">
    <property type="protein sequence ID" value="GAA1791261.1"/>
    <property type="molecule type" value="Genomic_DNA"/>
</dbReference>
<feature type="transmembrane region" description="Helical" evidence="7">
    <location>
        <begin position="175"/>
        <end position="198"/>
    </location>
</feature>
<keyword evidence="10" id="KW-1185">Reference proteome</keyword>
<evidence type="ECO:0000313" key="10">
    <source>
        <dbReference type="Proteomes" id="UP001499938"/>
    </source>
</evidence>
<evidence type="ECO:0000256" key="2">
    <source>
        <dbReference type="ARBA" id="ARBA00010792"/>
    </source>
</evidence>
<evidence type="ECO:0000256" key="7">
    <source>
        <dbReference type="RuleBase" id="RU367016"/>
    </source>
</evidence>
<evidence type="ECO:0000313" key="9">
    <source>
        <dbReference type="EMBL" id="GAA1791261.1"/>
    </source>
</evidence>